<evidence type="ECO:0000256" key="1">
    <source>
        <dbReference type="SAM" id="MobiDB-lite"/>
    </source>
</evidence>
<feature type="compositionally biased region" description="Low complexity" evidence="1">
    <location>
        <begin position="117"/>
        <end position="132"/>
    </location>
</feature>
<dbReference type="PANTHER" id="PTHR39473">
    <property type="match status" value="1"/>
</dbReference>
<organism evidence="2">
    <name type="scientific">Leptocylindrus danicus</name>
    <dbReference type="NCBI Taxonomy" id="163516"/>
    <lineage>
        <taxon>Eukaryota</taxon>
        <taxon>Sar</taxon>
        <taxon>Stramenopiles</taxon>
        <taxon>Ochrophyta</taxon>
        <taxon>Bacillariophyta</taxon>
        <taxon>Coscinodiscophyceae</taxon>
        <taxon>Chaetocerotophycidae</taxon>
        <taxon>Leptocylindrales</taxon>
        <taxon>Leptocylindraceae</taxon>
        <taxon>Leptocylindrus</taxon>
    </lineage>
</organism>
<dbReference type="EMBL" id="HBGY01012353">
    <property type="protein sequence ID" value="CAD9572467.1"/>
    <property type="molecule type" value="Transcribed_RNA"/>
</dbReference>
<feature type="region of interest" description="Disordered" evidence="1">
    <location>
        <begin position="113"/>
        <end position="134"/>
    </location>
</feature>
<reference evidence="2" key="1">
    <citation type="submission" date="2021-01" db="EMBL/GenBank/DDBJ databases">
        <authorList>
            <person name="Corre E."/>
            <person name="Pelletier E."/>
            <person name="Niang G."/>
            <person name="Scheremetjew M."/>
            <person name="Finn R."/>
            <person name="Kale V."/>
            <person name="Holt S."/>
            <person name="Cochrane G."/>
            <person name="Meng A."/>
            <person name="Brown T."/>
            <person name="Cohen L."/>
        </authorList>
    </citation>
    <scope>NUCLEOTIDE SEQUENCE</scope>
    <source>
        <strain evidence="2">B650</strain>
    </source>
</reference>
<accession>A0A7S2KC08</accession>
<dbReference type="AlphaFoldDB" id="A0A7S2KC08"/>
<dbReference type="PANTHER" id="PTHR39473:SF1">
    <property type="entry name" value="DINB-LIKE DOMAIN-CONTAINING PROTEIN"/>
    <property type="match status" value="1"/>
</dbReference>
<protein>
    <recommendedName>
        <fullName evidence="3">DinB-like domain-containing protein</fullName>
    </recommendedName>
</protein>
<sequence>MSNSMRSSSTIQSLCRANMAILHQKLMLLTELESTFNDAAKHAFRSRCPMVGASIGQHFRHSLDHMELPALVLASGQDCVDLHYDLRVRGGTTETDVVEARRRIENLTTIFREVQESSPSPSSSSSFSTSSSAKVVEEENEIGTVTAHFMLSADGVEVPLPSNIERELGFAAHHAIHHMALVRLIATGHIGLPAESLPEDFGRAPSTVNFDKTV</sequence>
<gene>
    <name evidence="2" type="ORF">LDAN0321_LOCUS7862</name>
</gene>
<proteinExistence type="predicted"/>
<name>A0A7S2KC08_9STRA</name>
<evidence type="ECO:0008006" key="3">
    <source>
        <dbReference type="Google" id="ProtNLM"/>
    </source>
</evidence>
<evidence type="ECO:0000313" key="2">
    <source>
        <dbReference type="EMBL" id="CAD9572467.1"/>
    </source>
</evidence>